<keyword evidence="5 8" id="KW-0648">Protein biosynthesis</keyword>
<dbReference type="GO" id="GO:0005525">
    <property type="term" value="F:GTP binding"/>
    <property type="evidence" value="ECO:0007669"/>
    <property type="project" value="UniProtKB-UniRule"/>
</dbReference>
<accession>A0A937X5C7</accession>
<evidence type="ECO:0000256" key="6">
    <source>
        <dbReference type="ARBA" id="ARBA00023134"/>
    </source>
</evidence>
<dbReference type="InterPro" id="IPR032090">
    <property type="entry name" value="RF3_C"/>
</dbReference>
<dbReference type="GO" id="GO:0005829">
    <property type="term" value="C:cytosol"/>
    <property type="evidence" value="ECO:0007669"/>
    <property type="project" value="TreeGrafter"/>
</dbReference>
<dbReference type="GO" id="GO:0003924">
    <property type="term" value="F:GTPase activity"/>
    <property type="evidence" value="ECO:0007669"/>
    <property type="project" value="InterPro"/>
</dbReference>
<dbReference type="AlphaFoldDB" id="A0A937X5C7"/>
<dbReference type="SUPFAM" id="SSF54980">
    <property type="entry name" value="EF-G C-terminal domain-like"/>
    <property type="match status" value="1"/>
</dbReference>
<dbReference type="SUPFAM" id="SSF50447">
    <property type="entry name" value="Translation proteins"/>
    <property type="match status" value="1"/>
</dbReference>
<dbReference type="FunFam" id="3.30.70.3280:FF:000001">
    <property type="entry name" value="Peptide chain release factor 3"/>
    <property type="match status" value="1"/>
</dbReference>
<dbReference type="InterPro" id="IPR009000">
    <property type="entry name" value="Transl_B-barrel_sf"/>
</dbReference>
<dbReference type="GO" id="GO:0006449">
    <property type="term" value="P:regulation of translational termination"/>
    <property type="evidence" value="ECO:0007669"/>
    <property type="project" value="UniProtKB-UniRule"/>
</dbReference>
<dbReference type="Gene3D" id="3.40.50.300">
    <property type="entry name" value="P-loop containing nucleotide triphosphate hydrolases"/>
    <property type="match status" value="1"/>
</dbReference>
<dbReference type="PROSITE" id="PS00301">
    <property type="entry name" value="G_TR_1"/>
    <property type="match status" value="1"/>
</dbReference>
<dbReference type="InterPro" id="IPR053905">
    <property type="entry name" value="EF-G-like_DII"/>
</dbReference>
<dbReference type="InterPro" id="IPR000795">
    <property type="entry name" value="T_Tr_GTP-bd_dom"/>
</dbReference>
<feature type="binding site" evidence="8">
    <location>
        <begin position="87"/>
        <end position="91"/>
    </location>
    <ligand>
        <name>GTP</name>
        <dbReference type="ChEBI" id="CHEBI:37565"/>
    </ligand>
</feature>
<dbReference type="InterPro" id="IPR038467">
    <property type="entry name" value="RF3_dom_3_sf"/>
</dbReference>
<evidence type="ECO:0000256" key="3">
    <source>
        <dbReference type="ARBA" id="ARBA00022490"/>
    </source>
</evidence>
<feature type="binding site" evidence="8">
    <location>
        <begin position="19"/>
        <end position="26"/>
    </location>
    <ligand>
        <name>GTP</name>
        <dbReference type="ChEBI" id="CHEBI:37565"/>
    </ligand>
</feature>
<evidence type="ECO:0000256" key="1">
    <source>
        <dbReference type="ARBA" id="ARBA00004496"/>
    </source>
</evidence>
<comment type="similarity">
    <text evidence="2 8">Belongs to the TRAFAC class translation factor GTPase superfamily. Classic translation factor GTPase family. PrfC subfamily.</text>
</comment>
<evidence type="ECO:0000256" key="8">
    <source>
        <dbReference type="HAMAP-Rule" id="MF_00072"/>
    </source>
</evidence>
<protein>
    <recommendedName>
        <fullName evidence="7 8">Peptide chain release factor 3</fullName>
        <shortName evidence="8">RF-3</shortName>
    </recommendedName>
</protein>
<dbReference type="PROSITE" id="PS51722">
    <property type="entry name" value="G_TR_2"/>
    <property type="match status" value="1"/>
</dbReference>
<dbReference type="NCBIfam" id="NF001964">
    <property type="entry name" value="PRK00741.1"/>
    <property type="match status" value="1"/>
</dbReference>
<dbReference type="Gene3D" id="3.30.70.3280">
    <property type="entry name" value="Peptide chain release factor 3, domain III"/>
    <property type="match status" value="1"/>
</dbReference>
<dbReference type="EMBL" id="VGJX01000661">
    <property type="protein sequence ID" value="MBM3275638.1"/>
    <property type="molecule type" value="Genomic_DNA"/>
</dbReference>
<organism evidence="10 11">
    <name type="scientific">Candidatus Tanganyikabacteria bacterium</name>
    <dbReference type="NCBI Taxonomy" id="2961651"/>
    <lineage>
        <taxon>Bacteria</taxon>
        <taxon>Bacillati</taxon>
        <taxon>Candidatus Sericytochromatia</taxon>
        <taxon>Candidatus Tanganyikabacteria</taxon>
    </lineage>
</organism>
<dbReference type="NCBIfam" id="TIGR00231">
    <property type="entry name" value="small_GTP"/>
    <property type="match status" value="1"/>
</dbReference>
<evidence type="ECO:0000256" key="5">
    <source>
        <dbReference type="ARBA" id="ARBA00022917"/>
    </source>
</evidence>
<dbReference type="InterPro" id="IPR004548">
    <property type="entry name" value="PrfC"/>
</dbReference>
<comment type="function">
    <text evidence="8">Increases the formation of ribosomal termination complexes and stimulates activities of RF-1 and RF-2. It binds guanine nucleotides and has strong preference for UGA stop codons. It may interact directly with the ribosome. The stimulation of RF-1 and RF-2 is significantly reduced by GTP and GDP, but not by GMP.</text>
</comment>
<evidence type="ECO:0000256" key="4">
    <source>
        <dbReference type="ARBA" id="ARBA00022741"/>
    </source>
</evidence>
<feature type="binding site" evidence="8">
    <location>
        <begin position="141"/>
        <end position="144"/>
    </location>
    <ligand>
        <name>GTP</name>
        <dbReference type="ChEBI" id="CHEBI:37565"/>
    </ligand>
</feature>
<evidence type="ECO:0000313" key="10">
    <source>
        <dbReference type="EMBL" id="MBM3275638.1"/>
    </source>
</evidence>
<dbReference type="PANTHER" id="PTHR43556:SF2">
    <property type="entry name" value="PEPTIDE CHAIN RELEASE FACTOR RF3"/>
    <property type="match status" value="1"/>
</dbReference>
<evidence type="ECO:0000313" key="11">
    <source>
        <dbReference type="Proteomes" id="UP000703893"/>
    </source>
</evidence>
<proteinExistence type="inferred from homology"/>
<dbReference type="InterPro" id="IPR005225">
    <property type="entry name" value="Small_GTP-bd"/>
</dbReference>
<gene>
    <name evidence="8" type="primary">prfC</name>
    <name evidence="10" type="ORF">FJZ00_10825</name>
</gene>
<keyword evidence="6 8" id="KW-0342">GTP-binding</keyword>
<dbReference type="Proteomes" id="UP000703893">
    <property type="component" value="Unassembled WGS sequence"/>
</dbReference>
<keyword evidence="4 8" id="KW-0547">Nucleotide-binding</keyword>
<dbReference type="PRINTS" id="PR00315">
    <property type="entry name" value="ELONGATNFCT"/>
</dbReference>
<evidence type="ECO:0000259" key="9">
    <source>
        <dbReference type="PROSITE" id="PS51722"/>
    </source>
</evidence>
<sequence>METQVGQEIERRRTFAIISHPDAGKTTMTEKLLLYGGAIQVAGAVKAKRGRAGAVSDWMEMERERGISITTSVMQFPYRGMQLNLLDTPGHADFSEDTYRTLHAVDGAVMLLDCAKGVESQTRKLFRVCRQRSIPIFTFVNKMDRPGREPFELLGEVESVLGIGVYPVTWPIFRHGVFRGVYHRIARRVYVFDEDFAGSSASRGSEAAPVTVSGLDDPFLKEELGESGYRQLCEDAETLEAAGDEFDHARFLAGELSPMFFGSAINNFGVESFLQTFCEMMPPPSPRDSDKGPVPATSGEFTAFVFKIQANMDRSHRDRVAFLRICSGRFAQGMKVHHVRAGRDLRLANPTQFLAQERSTIEEAFAGDVIGVFDPGIFEIGDTLTAGSKLTYEGIPSFAPEYFGRLVSIDPLKRKQLAKGTEQLAKEGTIQLYRPPHGRAGDMILGAVGQLQLEVVKYRLSVEYSVDVRIEPVSYQLARWVTRKDGVPVDPDWLRGERLGLVVLDVRDRPVLLFEGEWILNTAMRHHPELNFLEAAVGVIVRDK</sequence>
<keyword evidence="3 8" id="KW-0963">Cytoplasm</keyword>
<dbReference type="PANTHER" id="PTHR43556">
    <property type="entry name" value="PEPTIDE CHAIN RELEASE FACTOR RF3"/>
    <property type="match status" value="1"/>
</dbReference>
<comment type="caution">
    <text evidence="10">The sequence shown here is derived from an EMBL/GenBank/DDBJ whole genome shotgun (WGS) entry which is preliminary data.</text>
</comment>
<dbReference type="FunFam" id="3.40.50.300:FF:000542">
    <property type="entry name" value="Peptide chain release factor 3"/>
    <property type="match status" value="1"/>
</dbReference>
<evidence type="ECO:0000256" key="2">
    <source>
        <dbReference type="ARBA" id="ARBA00009978"/>
    </source>
</evidence>
<dbReference type="InterPro" id="IPR027417">
    <property type="entry name" value="P-loop_NTPase"/>
</dbReference>
<dbReference type="CDD" id="cd04169">
    <property type="entry name" value="RF3"/>
    <property type="match status" value="1"/>
</dbReference>
<dbReference type="HAMAP" id="MF_00072">
    <property type="entry name" value="Rel_fac_3"/>
    <property type="match status" value="1"/>
</dbReference>
<dbReference type="NCBIfam" id="TIGR00503">
    <property type="entry name" value="prfC"/>
    <property type="match status" value="1"/>
</dbReference>
<name>A0A937X5C7_9BACT</name>
<dbReference type="Pfam" id="PF00009">
    <property type="entry name" value="GTP_EFTU"/>
    <property type="match status" value="1"/>
</dbReference>
<feature type="domain" description="Tr-type G" evidence="9">
    <location>
        <begin position="10"/>
        <end position="285"/>
    </location>
</feature>
<dbReference type="GO" id="GO:0016149">
    <property type="term" value="F:translation release factor activity, codon specific"/>
    <property type="evidence" value="ECO:0007669"/>
    <property type="project" value="UniProtKB-UniRule"/>
</dbReference>
<dbReference type="InterPro" id="IPR041732">
    <property type="entry name" value="RF3_GTP-bd"/>
</dbReference>
<dbReference type="Gene3D" id="2.40.30.10">
    <property type="entry name" value="Translation factors"/>
    <property type="match status" value="1"/>
</dbReference>
<evidence type="ECO:0000256" key="7">
    <source>
        <dbReference type="ARBA" id="ARBA00073639"/>
    </source>
</evidence>
<dbReference type="Pfam" id="PF16658">
    <property type="entry name" value="RF3_C"/>
    <property type="match status" value="1"/>
</dbReference>
<comment type="subcellular location">
    <subcellularLocation>
        <location evidence="1 8">Cytoplasm</location>
    </subcellularLocation>
</comment>
<dbReference type="InterPro" id="IPR035647">
    <property type="entry name" value="EFG_III/V"/>
</dbReference>
<dbReference type="SUPFAM" id="SSF52540">
    <property type="entry name" value="P-loop containing nucleoside triphosphate hydrolases"/>
    <property type="match status" value="1"/>
</dbReference>
<dbReference type="InterPro" id="IPR031157">
    <property type="entry name" value="G_TR_CS"/>
</dbReference>
<reference evidence="10 11" key="1">
    <citation type="submission" date="2019-03" db="EMBL/GenBank/DDBJ databases">
        <title>Lake Tanganyika Metagenome-Assembled Genomes (MAGs).</title>
        <authorList>
            <person name="Tran P."/>
        </authorList>
    </citation>
    <scope>NUCLEOTIDE SEQUENCE [LARGE SCALE GENOMIC DNA]</scope>
    <source>
        <strain evidence="10">K_DeepCast_65m_m2_236</strain>
    </source>
</reference>
<dbReference type="GO" id="GO:0016150">
    <property type="term" value="F:translation release factor activity, codon nonspecific"/>
    <property type="evidence" value="ECO:0007669"/>
    <property type="project" value="TreeGrafter"/>
</dbReference>
<dbReference type="Pfam" id="PF22042">
    <property type="entry name" value="EF-G_D2"/>
    <property type="match status" value="1"/>
</dbReference>